<dbReference type="InterPro" id="IPR015410">
    <property type="entry name" value="DUF1985"/>
</dbReference>
<dbReference type="Proteomes" id="UP000826656">
    <property type="component" value="Unassembled WGS sequence"/>
</dbReference>
<keyword evidence="4" id="KW-1185">Reference proteome</keyword>
<dbReference type="EMBL" id="JAIVGD010000019">
    <property type="protein sequence ID" value="KAH0748627.1"/>
    <property type="molecule type" value="Genomic_DNA"/>
</dbReference>
<evidence type="ECO:0000259" key="2">
    <source>
        <dbReference type="Pfam" id="PF09331"/>
    </source>
</evidence>
<feature type="compositionally biased region" description="Polar residues" evidence="1">
    <location>
        <begin position="189"/>
        <end position="206"/>
    </location>
</feature>
<reference evidence="3 4" key="1">
    <citation type="journal article" date="2021" name="bioRxiv">
        <title>Chromosome-scale and haplotype-resolved genome assembly of a tetraploid potato cultivar.</title>
        <authorList>
            <person name="Sun H."/>
            <person name="Jiao W.-B."/>
            <person name="Krause K."/>
            <person name="Campoy J.A."/>
            <person name="Goel M."/>
            <person name="Folz-Donahue K."/>
            <person name="Kukat C."/>
            <person name="Huettel B."/>
            <person name="Schneeberger K."/>
        </authorList>
    </citation>
    <scope>NUCLEOTIDE SEQUENCE [LARGE SCALE GENOMIC DNA]</scope>
    <source>
        <strain evidence="3">SolTubOtavaFocal</strain>
        <tissue evidence="3">Leaves</tissue>
    </source>
</reference>
<comment type="caution">
    <text evidence="3">The sequence shown here is derived from an EMBL/GenBank/DDBJ whole genome shotgun (WGS) entry which is preliminary data.</text>
</comment>
<evidence type="ECO:0000256" key="1">
    <source>
        <dbReference type="SAM" id="MobiDB-lite"/>
    </source>
</evidence>
<sequence>MGDWDNIDDALQMAIMYFIHTFVFSQLGDAAIPIEDFLMVEDDSYQQFPWGQRAFTMLMNSLRQEFKIKKQMYCLNVVAEKLKFEMFMESIFTENICPHIQPTAEEITSLDLPHISHVSPIEPAPSNVNPEDGQPKEVPGFEDFSSKPSDQLLRRSTRVSITRFTPPPKRRKVVRPRKINVPKAIQPDEQPNQTFQTPNLPTSEAGNVSGVPDNSDIRKVIFDNSELEELKQYVKDIGRSAVDIEKQEQITEINVAKDDAIDVAPQSDTKGLSGDEHGVDTLQQNCNISQLERTRRKFKIWK</sequence>
<evidence type="ECO:0000313" key="3">
    <source>
        <dbReference type="EMBL" id="KAH0748627.1"/>
    </source>
</evidence>
<dbReference type="Pfam" id="PF09331">
    <property type="entry name" value="DUF1985"/>
    <property type="match status" value="1"/>
</dbReference>
<dbReference type="PANTHER" id="PTHR48302">
    <property type="entry name" value="ULP1 PROTEASE FAMILY, C-TERMINAL CATALYTIC DOMAIN CONTAINING PROTEIN"/>
    <property type="match status" value="1"/>
</dbReference>
<gene>
    <name evidence="3" type="ORF">KY290_027859</name>
</gene>
<feature type="domain" description="DUF1985" evidence="2">
    <location>
        <begin position="3"/>
        <end position="61"/>
    </location>
</feature>
<feature type="region of interest" description="Disordered" evidence="1">
    <location>
        <begin position="184"/>
        <end position="212"/>
    </location>
</feature>
<organism evidence="3 4">
    <name type="scientific">Solanum tuberosum</name>
    <name type="common">Potato</name>
    <dbReference type="NCBI Taxonomy" id="4113"/>
    <lineage>
        <taxon>Eukaryota</taxon>
        <taxon>Viridiplantae</taxon>
        <taxon>Streptophyta</taxon>
        <taxon>Embryophyta</taxon>
        <taxon>Tracheophyta</taxon>
        <taxon>Spermatophyta</taxon>
        <taxon>Magnoliopsida</taxon>
        <taxon>eudicotyledons</taxon>
        <taxon>Gunneridae</taxon>
        <taxon>Pentapetalae</taxon>
        <taxon>asterids</taxon>
        <taxon>lamiids</taxon>
        <taxon>Solanales</taxon>
        <taxon>Solanaceae</taxon>
        <taxon>Solanoideae</taxon>
        <taxon>Solaneae</taxon>
        <taxon>Solanum</taxon>
    </lineage>
</organism>
<accession>A0ABQ7UI17</accession>
<dbReference type="PANTHER" id="PTHR48302:SF2">
    <property type="entry name" value="DUF1985 DOMAIN-CONTAINING PROTEIN"/>
    <property type="match status" value="1"/>
</dbReference>
<evidence type="ECO:0000313" key="4">
    <source>
        <dbReference type="Proteomes" id="UP000826656"/>
    </source>
</evidence>
<proteinExistence type="predicted"/>
<name>A0ABQ7UI17_SOLTU</name>
<protein>
    <recommendedName>
        <fullName evidence="2">DUF1985 domain-containing protein</fullName>
    </recommendedName>
</protein>